<name>A0ACC1P1U3_9APHY</name>
<proteinExistence type="predicted"/>
<dbReference type="Proteomes" id="UP001144978">
    <property type="component" value="Unassembled WGS sequence"/>
</dbReference>
<organism evidence="1 2">
    <name type="scientific">Trametes sanguinea</name>
    <dbReference type="NCBI Taxonomy" id="158606"/>
    <lineage>
        <taxon>Eukaryota</taxon>
        <taxon>Fungi</taxon>
        <taxon>Dikarya</taxon>
        <taxon>Basidiomycota</taxon>
        <taxon>Agaricomycotina</taxon>
        <taxon>Agaricomycetes</taxon>
        <taxon>Polyporales</taxon>
        <taxon>Polyporaceae</taxon>
        <taxon>Trametes</taxon>
    </lineage>
</organism>
<reference evidence="1" key="1">
    <citation type="submission" date="2022-08" db="EMBL/GenBank/DDBJ databases">
        <title>Genome Sequence of Pycnoporus sanguineus.</title>
        <authorList>
            <person name="Buettner E."/>
        </authorList>
    </citation>
    <scope>NUCLEOTIDE SEQUENCE</scope>
    <source>
        <strain evidence="1">CG-C14</strain>
    </source>
</reference>
<evidence type="ECO:0000313" key="1">
    <source>
        <dbReference type="EMBL" id="KAJ2984505.1"/>
    </source>
</evidence>
<keyword evidence="2" id="KW-1185">Reference proteome</keyword>
<accession>A0ACC1P1U3</accession>
<comment type="caution">
    <text evidence="1">The sequence shown here is derived from an EMBL/GenBank/DDBJ whole genome shotgun (WGS) entry which is preliminary data.</text>
</comment>
<gene>
    <name evidence="1" type="ORF">NUW54_g10485</name>
</gene>
<evidence type="ECO:0000313" key="2">
    <source>
        <dbReference type="Proteomes" id="UP001144978"/>
    </source>
</evidence>
<sequence>MSAEHRVPDGNRGAVFAWALSQASSADAYTTHAPHRNISTSPIAGPSNYRPSLLTSPEYYLEPTRNRRSTVASQSRTNPSGNFHTFASNSYNPPLTSGSSQTSQSSFLFPTPVDEEAHMISDDVFAHPPRSHTPQYPLDRDRASFRPARDISSHRTAEATMDLPAGQSHVLRAQTVRNIAGVDGTETARGGHGARIGVSNPPTVNTSPRHSDQQISNVRRRPDRGAGRGQQGEGSRPSTPRPPTVRPDPSLETHREHVGGLGSGSMPAMPNFIPWWRVLQYLSFPYGLADLVDGLKMAQNDPVWIQVVRAGTILVGQAEDLQERLTGERPPKTQEIQPRSCRRDQWISAWVDLQPHRRRMGLWNSDITTPQQMRRPEDTLPAEWRPFWKHSRLHVYRVLTQLKGCLSDTVGSTVTSYRMSRALWDAWVEDVLWSFCQMIRLIEGQEDLIEPLICPPVPGAASGLDHDDRLGNPLHDQMQIVHSIPSEPSGPMASTIALQAHHNRKRQSEAYQDPPDPKRPRVARDNGESDESEPDVEE</sequence>
<dbReference type="EMBL" id="JANSHE010003794">
    <property type="protein sequence ID" value="KAJ2984505.1"/>
    <property type="molecule type" value="Genomic_DNA"/>
</dbReference>
<protein>
    <submittedName>
        <fullName evidence="1">Uncharacterized protein</fullName>
    </submittedName>
</protein>